<accession>A0A434A8Q2</accession>
<name>A0A434A8Q2_9FLAO</name>
<evidence type="ECO:0000313" key="2">
    <source>
        <dbReference type="Proteomes" id="UP000288102"/>
    </source>
</evidence>
<evidence type="ECO:0000313" key="1">
    <source>
        <dbReference type="EMBL" id="RUT70735.1"/>
    </source>
</evidence>
<reference evidence="2" key="1">
    <citation type="journal article" date="2019" name="Syst. Appl. Microbiol.">
        <title>Flavobacterium circumlabens sp. nov. and Flavobacterium cupreum sp. nov., two psychrotrophic species isolated from Antarctic environmental samples.</title>
        <authorList>
            <person name="Kralova S."/>
            <person name="Busse H.-J."/>
            <person name="Svec P."/>
            <person name="Maslanova I."/>
            <person name="Stankova E."/>
            <person name="Bartak M."/>
            <person name="Sedlacek I."/>
        </authorList>
    </citation>
    <scope>NUCLEOTIDE SEQUENCE [LARGE SCALE GENOMIC DNA]</scope>
    <source>
        <strain evidence="2">CCM 8825</strain>
    </source>
</reference>
<dbReference type="PROSITE" id="PS51257">
    <property type="entry name" value="PROKAR_LIPOPROTEIN"/>
    <property type="match status" value="1"/>
</dbReference>
<comment type="caution">
    <text evidence="1">The sequence shown here is derived from an EMBL/GenBank/DDBJ whole genome shotgun (WGS) entry which is preliminary data.</text>
</comment>
<dbReference type="EMBL" id="QWDM01000005">
    <property type="protein sequence ID" value="RUT70735.1"/>
    <property type="molecule type" value="Genomic_DNA"/>
</dbReference>
<gene>
    <name evidence="1" type="ORF">D0817_09695</name>
</gene>
<keyword evidence="2" id="KW-1185">Reference proteome</keyword>
<dbReference type="OrthoDB" id="1360650at2"/>
<dbReference type="RefSeq" id="WP_127338176.1">
    <property type="nucleotide sequence ID" value="NZ_QWDM01000005.1"/>
</dbReference>
<organism evidence="1 2">
    <name type="scientific">Flavobacterium cupreum</name>
    <dbReference type="NCBI Taxonomy" id="2133766"/>
    <lineage>
        <taxon>Bacteria</taxon>
        <taxon>Pseudomonadati</taxon>
        <taxon>Bacteroidota</taxon>
        <taxon>Flavobacteriia</taxon>
        <taxon>Flavobacteriales</taxon>
        <taxon>Flavobacteriaceae</taxon>
        <taxon>Flavobacterium</taxon>
    </lineage>
</organism>
<proteinExistence type="predicted"/>
<protein>
    <submittedName>
        <fullName evidence="1">Uncharacterized protein</fullName>
    </submittedName>
</protein>
<sequence>MKKILTVLILLCFLISCYREEPNFTQEMIVKLADDEDRENDLVTINRYSFLDLYIRTTANEVLVTNSNYLYESYKLDYSKKYKSFKIFLETVLNKDFAFDNPEQKIMLARYFKLNSKIEKEYTNLGFDKFFKKYTKPSNRKDQIELNKSLLKSDEYYTIKYLLYLNKYDISFDDIRVKYSIIKREDSFK</sequence>
<dbReference type="Proteomes" id="UP000288102">
    <property type="component" value="Unassembled WGS sequence"/>
</dbReference>
<dbReference type="AlphaFoldDB" id="A0A434A8Q2"/>